<dbReference type="Pfam" id="PF07752">
    <property type="entry name" value="S-layer"/>
    <property type="match status" value="1"/>
</dbReference>
<comment type="caution">
    <text evidence="2">The sequence shown here is derived from an EMBL/GenBank/DDBJ whole genome shotgun (WGS) entry which is preliminary data.</text>
</comment>
<sequence length="46" mass="5174">MDKEEKKTLTTGETWSLGSGYEININAIDARTTPRQAWFTLKKDGA</sequence>
<gene>
    <name evidence="2" type="ORF">MPEBLZ_04507</name>
</gene>
<dbReference type="InterPro" id="IPR006457">
    <property type="entry name" value="S_layer-rel_Mac"/>
</dbReference>
<accession>A0A0N8KQ24</accession>
<evidence type="ECO:0000313" key="3">
    <source>
        <dbReference type="Proteomes" id="UP000050360"/>
    </source>
</evidence>
<evidence type="ECO:0000313" key="2">
    <source>
        <dbReference type="EMBL" id="KPQ40946.1"/>
    </source>
</evidence>
<dbReference type="Proteomes" id="UP000050360">
    <property type="component" value="Unassembled WGS sequence"/>
</dbReference>
<protein>
    <recommendedName>
        <fullName evidence="1">S-layer family duplication domain-containing protein</fullName>
    </recommendedName>
</protein>
<proteinExistence type="predicted"/>
<dbReference type="Gene3D" id="2.60.98.40">
    <property type="match status" value="1"/>
</dbReference>
<name>A0A0N8KQ24_9EURY</name>
<feature type="non-terminal residue" evidence="2">
    <location>
        <position position="46"/>
    </location>
</feature>
<feature type="domain" description="S-layer family duplication" evidence="1">
    <location>
        <begin position="1"/>
        <end position="45"/>
    </location>
</feature>
<reference evidence="2 3" key="1">
    <citation type="submission" date="2015-09" db="EMBL/GenBank/DDBJ databases">
        <title>A metagenomics-based metabolic model of nitrate-dependent anaerobic oxidation of methane by Methanoperedens-like archaea.</title>
        <authorList>
            <person name="Arshad A."/>
            <person name="Speth D.R."/>
            <person name="De Graaf R.M."/>
            <person name="Op Den Camp H.J."/>
            <person name="Jetten M.S."/>
            <person name="Welte C.U."/>
        </authorList>
    </citation>
    <scope>NUCLEOTIDE SEQUENCE [LARGE SCALE GENOMIC DNA]</scope>
</reference>
<dbReference type="EMBL" id="LKCM01000484">
    <property type="protein sequence ID" value="KPQ40946.1"/>
    <property type="molecule type" value="Genomic_DNA"/>
</dbReference>
<dbReference type="AlphaFoldDB" id="A0A0N8KQ24"/>
<evidence type="ECO:0000259" key="1">
    <source>
        <dbReference type="Pfam" id="PF07752"/>
    </source>
</evidence>
<organism evidence="2 3">
    <name type="scientific">Candidatus Methanoperedens nitratireducens</name>
    <dbReference type="NCBI Taxonomy" id="1392998"/>
    <lineage>
        <taxon>Archaea</taxon>
        <taxon>Methanobacteriati</taxon>
        <taxon>Methanobacteriota</taxon>
        <taxon>Stenosarchaea group</taxon>
        <taxon>Methanomicrobia</taxon>
        <taxon>Methanosarcinales</taxon>
        <taxon>ANME-2 cluster</taxon>
        <taxon>Candidatus Methanoperedentaceae</taxon>
        <taxon>Candidatus Methanoperedens</taxon>
    </lineage>
</organism>